<dbReference type="RefSeq" id="WP_144087821.1">
    <property type="nucleotide sequence ID" value="NZ_VMHE01000002.1"/>
</dbReference>
<sequence length="105" mass="11994">MERLTTNIGRFDSFIGRLDAFIGRLDAFIGRLGAFVGWLGAFVGWLGALIGRLDASRRVFIRNTDCRCVLQLLFYMEERFQWVSFEQKAAGINKSWLKKNPNGDS</sequence>
<accession>A0A556PS72</accession>
<name>A0A556PS72_9BACI</name>
<evidence type="ECO:0000256" key="1">
    <source>
        <dbReference type="SAM" id="Phobius"/>
    </source>
</evidence>
<feature type="transmembrane region" description="Helical" evidence="1">
    <location>
        <begin position="28"/>
        <end position="50"/>
    </location>
</feature>
<protein>
    <submittedName>
        <fullName evidence="2">Uncharacterized protein</fullName>
    </submittedName>
</protein>
<gene>
    <name evidence="2" type="ORF">FPQ13_02945</name>
</gene>
<dbReference type="Proteomes" id="UP000316425">
    <property type="component" value="Unassembled WGS sequence"/>
</dbReference>
<organism evidence="2 3">
    <name type="scientific">Allobacillus salarius</name>
    <dbReference type="NCBI Taxonomy" id="1955272"/>
    <lineage>
        <taxon>Bacteria</taxon>
        <taxon>Bacillati</taxon>
        <taxon>Bacillota</taxon>
        <taxon>Bacilli</taxon>
        <taxon>Bacillales</taxon>
        <taxon>Bacillaceae</taxon>
        <taxon>Allobacillus</taxon>
    </lineage>
</organism>
<keyword evidence="3" id="KW-1185">Reference proteome</keyword>
<evidence type="ECO:0000313" key="3">
    <source>
        <dbReference type="Proteomes" id="UP000316425"/>
    </source>
</evidence>
<evidence type="ECO:0000313" key="2">
    <source>
        <dbReference type="EMBL" id="TSJ67232.1"/>
    </source>
</evidence>
<comment type="caution">
    <text evidence="2">The sequence shown here is derived from an EMBL/GenBank/DDBJ whole genome shotgun (WGS) entry which is preliminary data.</text>
</comment>
<keyword evidence="1" id="KW-0812">Transmembrane</keyword>
<reference evidence="2 3" key="1">
    <citation type="submission" date="2019-07" db="EMBL/GenBank/DDBJ databases">
        <title>Allobacillus sp. nov. SKP isolated from shrimp paste of Euphausiacea.</title>
        <authorList>
            <person name="Kanchanasin P."/>
            <person name="Tanasupawat S."/>
            <person name="Shi W."/>
            <person name="Wu L."/>
            <person name="Ma J."/>
        </authorList>
    </citation>
    <scope>NUCLEOTIDE SEQUENCE [LARGE SCALE GENOMIC DNA]</scope>
    <source>
        <strain evidence="2 3">SKP4-8</strain>
    </source>
</reference>
<keyword evidence="1" id="KW-0472">Membrane</keyword>
<proteinExistence type="predicted"/>
<keyword evidence="1" id="KW-1133">Transmembrane helix</keyword>
<dbReference type="EMBL" id="VMHE01000002">
    <property type="protein sequence ID" value="TSJ67232.1"/>
    <property type="molecule type" value="Genomic_DNA"/>
</dbReference>
<dbReference type="AlphaFoldDB" id="A0A556PS72"/>